<name>A0ABS7ZCW5_9MICO</name>
<dbReference type="RefSeq" id="WP_225564636.1">
    <property type="nucleotide sequence ID" value="NZ_JAIXCQ010000003.1"/>
</dbReference>
<feature type="compositionally biased region" description="Basic and acidic residues" evidence="1">
    <location>
        <begin position="370"/>
        <end position="379"/>
    </location>
</feature>
<evidence type="ECO:0000256" key="1">
    <source>
        <dbReference type="SAM" id="MobiDB-lite"/>
    </source>
</evidence>
<reference evidence="2 3" key="1">
    <citation type="submission" date="2021-09" db="EMBL/GenBank/DDBJ databases">
        <title>Isoptericola luteus sp. nov., a novel bacterium isolated from Harbin, the capital city of Heilongjiang province.</title>
        <authorList>
            <person name="Li J."/>
        </authorList>
    </citation>
    <scope>NUCLEOTIDE SEQUENCE [LARGE SCALE GENOMIC DNA]</scope>
    <source>
        <strain evidence="2 3">NEAU-Y5</strain>
    </source>
</reference>
<accession>A0ABS7ZCW5</accession>
<dbReference type="InterPro" id="IPR039498">
    <property type="entry name" value="NTP_transf_5"/>
</dbReference>
<sequence>MSLRAPTRAGRATAPLGLRPLARLLVDAAAGRPHDAPDELFAEDLGRVLAAGVLHRVTPAMARSLAAADAPDPWLAGLGAARHAQTLRHLRAVEDLKVTGAALDAAGIPWAVAKGPVLASVVWPSPDMREYYDLDLFVDAARFEEAIRVVLSTGGEQLDRNWPELRRSMRAEIAMTARHGTHLDLHWHVAVPERLRRQFPVDMAGMLRRARPVTIAPGVTMPTFDPVDTVHHVAFHAAQDGANRLMWLADVRYAVQDPGFDWDELARRAAAARTTVPVALVLDRAVRTVGLELPHGTSFDRARRGAWGSLARRRDRDHPFPGLPGDDRLGGNVYGAARPGTAASAACLLAYTLRARRVGRQHRARGTDGSPERPLQRDVADVTARAEYFARLAPGPGG</sequence>
<evidence type="ECO:0000313" key="3">
    <source>
        <dbReference type="Proteomes" id="UP001319870"/>
    </source>
</evidence>
<keyword evidence="3" id="KW-1185">Reference proteome</keyword>
<dbReference type="Proteomes" id="UP001319870">
    <property type="component" value="Unassembled WGS sequence"/>
</dbReference>
<gene>
    <name evidence="2" type="ORF">LEP48_05835</name>
</gene>
<proteinExistence type="predicted"/>
<dbReference type="Pfam" id="PF14907">
    <property type="entry name" value="NTP_transf_5"/>
    <property type="match status" value="1"/>
</dbReference>
<dbReference type="EMBL" id="JAIXCQ010000003">
    <property type="protein sequence ID" value="MCA5892875.1"/>
    <property type="molecule type" value="Genomic_DNA"/>
</dbReference>
<protein>
    <submittedName>
        <fullName evidence="2">Nucleotidyltransferase family protein</fullName>
    </submittedName>
</protein>
<comment type="caution">
    <text evidence="2">The sequence shown here is derived from an EMBL/GenBank/DDBJ whole genome shotgun (WGS) entry which is preliminary data.</text>
</comment>
<evidence type="ECO:0000313" key="2">
    <source>
        <dbReference type="EMBL" id="MCA5892875.1"/>
    </source>
</evidence>
<feature type="region of interest" description="Disordered" evidence="1">
    <location>
        <begin position="360"/>
        <end position="379"/>
    </location>
</feature>
<organism evidence="2 3">
    <name type="scientific">Isoptericola luteus</name>
    <dbReference type="NCBI Taxonomy" id="2879484"/>
    <lineage>
        <taxon>Bacteria</taxon>
        <taxon>Bacillati</taxon>
        <taxon>Actinomycetota</taxon>
        <taxon>Actinomycetes</taxon>
        <taxon>Micrococcales</taxon>
        <taxon>Promicromonosporaceae</taxon>
        <taxon>Isoptericola</taxon>
    </lineage>
</organism>